<dbReference type="HOGENOM" id="CLU_110129_1_0_9"/>
<dbReference type="InterPro" id="IPR010359">
    <property type="entry name" value="IrrE_HExxH"/>
</dbReference>
<dbReference type="AlphaFoldDB" id="F9DX78"/>
<dbReference type="RefSeq" id="WP_009498100.1">
    <property type="nucleotide sequence ID" value="NZ_GL982998.1"/>
</dbReference>
<dbReference type="OrthoDB" id="2417909at2"/>
<dbReference type="Pfam" id="PF06114">
    <property type="entry name" value="Peptidase_M78"/>
    <property type="match status" value="1"/>
</dbReference>
<feature type="domain" description="IrrE N-terminal-like" evidence="1">
    <location>
        <begin position="44"/>
        <end position="147"/>
    </location>
</feature>
<accession>F9DX78</accession>
<evidence type="ECO:0000259" key="1">
    <source>
        <dbReference type="Pfam" id="PF06114"/>
    </source>
</evidence>
<proteinExistence type="predicted"/>
<organism evidence="2 3">
    <name type="scientific">Sporosarcina newyorkensis 2681</name>
    <dbReference type="NCBI Taxonomy" id="1027292"/>
    <lineage>
        <taxon>Bacteria</taxon>
        <taxon>Bacillati</taxon>
        <taxon>Bacillota</taxon>
        <taxon>Bacilli</taxon>
        <taxon>Bacillales</taxon>
        <taxon>Caryophanaceae</taxon>
        <taxon>Sporosarcina</taxon>
    </lineage>
</organism>
<name>F9DX78_9BACL</name>
<reference evidence="2 3" key="1">
    <citation type="submission" date="2011-04" db="EMBL/GenBank/DDBJ databases">
        <authorList>
            <person name="Muzny D."/>
            <person name="Qin X."/>
            <person name="Deng J."/>
            <person name="Jiang H."/>
            <person name="Liu Y."/>
            <person name="Qu J."/>
            <person name="Song X.-Z."/>
            <person name="Zhang L."/>
            <person name="Thornton R."/>
            <person name="Coyle M."/>
            <person name="Francisco L."/>
            <person name="Jackson L."/>
            <person name="Javaid M."/>
            <person name="Korchina V."/>
            <person name="Kovar C."/>
            <person name="Mata R."/>
            <person name="Mathew T."/>
            <person name="Ngo R."/>
            <person name="Nguyen L."/>
            <person name="Nguyen N."/>
            <person name="Okwuonu G."/>
            <person name="Ongeri F."/>
            <person name="Pham C."/>
            <person name="Simmons D."/>
            <person name="Wilczek-Boney K."/>
            <person name="Hale W."/>
            <person name="Jakkamsetti A."/>
            <person name="Pham P."/>
            <person name="Ruth R."/>
            <person name="San Lucas F."/>
            <person name="Warren J."/>
            <person name="Zhang J."/>
            <person name="Zhao Z."/>
            <person name="Zhou C."/>
            <person name="Zhu D."/>
            <person name="Lee S."/>
            <person name="Bess C."/>
            <person name="Blankenburg K."/>
            <person name="Forbes L."/>
            <person name="Fu Q."/>
            <person name="Gubbala S."/>
            <person name="Hirani K."/>
            <person name="Jayaseelan J.C."/>
            <person name="Lara F."/>
            <person name="Munidasa M."/>
            <person name="Palculict T."/>
            <person name="Patil S."/>
            <person name="Pu L.-L."/>
            <person name="Saada N."/>
            <person name="Tang L."/>
            <person name="Weissenberger G."/>
            <person name="Zhu Y."/>
            <person name="Hemphill L."/>
            <person name="Shang Y."/>
            <person name="Youmans B."/>
            <person name="Ayvaz T."/>
            <person name="Ross M."/>
            <person name="Santibanez J."/>
            <person name="Aqrawi P."/>
            <person name="Gross S."/>
            <person name="Joshi V."/>
            <person name="Fowler G."/>
            <person name="Nazareth L."/>
            <person name="Reid J."/>
            <person name="Worley K."/>
            <person name="Petrosino J."/>
            <person name="Highlander S."/>
            <person name="Gibbs R."/>
        </authorList>
    </citation>
    <scope>NUCLEOTIDE SEQUENCE [LARGE SCALE GENOMIC DNA]</scope>
    <source>
        <strain evidence="2 3">2681</strain>
    </source>
</reference>
<gene>
    <name evidence="2" type="ORF">HMPREF9372_3409</name>
</gene>
<evidence type="ECO:0000313" key="2">
    <source>
        <dbReference type="EMBL" id="EGQ21126.1"/>
    </source>
</evidence>
<comment type="caution">
    <text evidence="2">The sequence shown here is derived from an EMBL/GenBank/DDBJ whole genome shotgun (WGS) entry which is preliminary data.</text>
</comment>
<evidence type="ECO:0000313" key="3">
    <source>
        <dbReference type="Proteomes" id="UP000005316"/>
    </source>
</evidence>
<sequence length="168" mass="20423">MYQNSHLEDYIQQKYEELSINLPSQLNKYVIGSRLNIGVYLTSHESEAFYWDKRYYIFINRRLNSRQRWQEFGHELCHILRHSGHQSRMPSPLRELQEWQADNFMYHFCVPTFMLRRIRLPPNRQAAAYVIAEMFNVELEFAAERLERYVRKQYTGGFQVAEKQDSIY</sequence>
<dbReference type="Proteomes" id="UP000005316">
    <property type="component" value="Unassembled WGS sequence"/>
</dbReference>
<dbReference type="EMBL" id="AFPZ01000105">
    <property type="protein sequence ID" value="EGQ21126.1"/>
    <property type="molecule type" value="Genomic_DNA"/>
</dbReference>
<protein>
    <submittedName>
        <fullName evidence="2">Phage family element PBSX protein</fullName>
    </submittedName>
</protein>
<dbReference type="eggNOG" id="COG2856">
    <property type="taxonomic scope" value="Bacteria"/>
</dbReference>